<dbReference type="PROSITE" id="PS50067">
    <property type="entry name" value="KINESIN_MOTOR_2"/>
    <property type="match status" value="1"/>
</dbReference>
<dbReference type="SMART" id="SM00129">
    <property type="entry name" value="KISc"/>
    <property type="match status" value="1"/>
</dbReference>
<dbReference type="EMBL" id="JAOYFB010000004">
    <property type="protein sequence ID" value="KAK4014897.1"/>
    <property type="molecule type" value="Genomic_DNA"/>
</dbReference>
<evidence type="ECO:0000256" key="4">
    <source>
        <dbReference type="ARBA" id="ARBA00023175"/>
    </source>
</evidence>
<organism evidence="9 10">
    <name type="scientific">Daphnia magna</name>
    <dbReference type="NCBI Taxonomy" id="35525"/>
    <lineage>
        <taxon>Eukaryota</taxon>
        <taxon>Metazoa</taxon>
        <taxon>Ecdysozoa</taxon>
        <taxon>Arthropoda</taxon>
        <taxon>Crustacea</taxon>
        <taxon>Branchiopoda</taxon>
        <taxon>Diplostraca</taxon>
        <taxon>Cladocera</taxon>
        <taxon>Anomopoda</taxon>
        <taxon>Daphniidae</taxon>
        <taxon>Daphnia</taxon>
    </lineage>
</organism>
<evidence type="ECO:0000256" key="3">
    <source>
        <dbReference type="ARBA" id="ARBA00023054"/>
    </source>
</evidence>
<dbReference type="SUPFAM" id="SSF52540">
    <property type="entry name" value="P-loop containing nucleoside triphosphate hydrolases"/>
    <property type="match status" value="1"/>
</dbReference>
<dbReference type="PRINTS" id="PR00380">
    <property type="entry name" value="KINESINHEAVY"/>
</dbReference>
<comment type="similarity">
    <text evidence="5">Belongs to the TRAFAC class myosin-kinesin ATPase superfamily. Kinesin family.</text>
</comment>
<gene>
    <name evidence="9" type="ORF">OUZ56_027412</name>
</gene>
<feature type="compositionally biased region" description="Polar residues" evidence="7">
    <location>
        <begin position="13"/>
        <end position="33"/>
    </location>
</feature>
<dbReference type="Gene3D" id="3.40.850.10">
    <property type="entry name" value="Kinesin motor domain"/>
    <property type="match status" value="2"/>
</dbReference>
<dbReference type="InterPro" id="IPR027417">
    <property type="entry name" value="P-loop_NTPase"/>
</dbReference>
<feature type="region of interest" description="Disordered" evidence="7">
    <location>
        <begin position="1"/>
        <end position="33"/>
    </location>
</feature>
<dbReference type="InterPro" id="IPR000253">
    <property type="entry name" value="FHA_dom"/>
</dbReference>
<evidence type="ECO:0000256" key="7">
    <source>
        <dbReference type="SAM" id="MobiDB-lite"/>
    </source>
</evidence>
<accession>A0ABQ9ZPN8</accession>
<evidence type="ECO:0000256" key="2">
    <source>
        <dbReference type="ARBA" id="ARBA00022840"/>
    </source>
</evidence>
<feature type="binding site" evidence="5">
    <location>
        <begin position="149"/>
        <end position="156"/>
    </location>
    <ligand>
        <name>ATP</name>
        <dbReference type="ChEBI" id="CHEBI:30616"/>
    </ligand>
</feature>
<comment type="caution">
    <text evidence="9">The sequence shown here is derived from an EMBL/GenBank/DDBJ whole genome shotgun (WGS) entry which is preliminary data.</text>
</comment>
<evidence type="ECO:0000256" key="1">
    <source>
        <dbReference type="ARBA" id="ARBA00022741"/>
    </source>
</evidence>
<protein>
    <recommendedName>
        <fullName evidence="8">Kinesin motor domain-containing protein</fullName>
    </recommendedName>
</protein>
<dbReference type="Pfam" id="PF00498">
    <property type="entry name" value="FHA"/>
    <property type="match status" value="1"/>
</dbReference>
<keyword evidence="2 5" id="KW-0067">ATP-binding</keyword>
<feature type="coiled-coil region" evidence="6">
    <location>
        <begin position="408"/>
        <end position="448"/>
    </location>
</feature>
<keyword evidence="4 5" id="KW-0505">Motor protein</keyword>
<evidence type="ECO:0000313" key="10">
    <source>
        <dbReference type="Proteomes" id="UP001234178"/>
    </source>
</evidence>
<dbReference type="SUPFAM" id="SSF49879">
    <property type="entry name" value="SMAD/FHA domain"/>
    <property type="match status" value="1"/>
</dbReference>
<name>A0ABQ9ZPN8_9CRUS</name>
<dbReference type="PANTHER" id="PTHR47117:SF5">
    <property type="entry name" value="KINESIN-LIKE PROTEIN KIF14"/>
    <property type="match status" value="1"/>
</dbReference>
<dbReference type="InterPro" id="IPR019821">
    <property type="entry name" value="Kinesin_motor_CS"/>
</dbReference>
<dbReference type="PROSITE" id="PS00411">
    <property type="entry name" value="KINESIN_MOTOR_1"/>
    <property type="match status" value="1"/>
</dbReference>
<evidence type="ECO:0000256" key="6">
    <source>
        <dbReference type="SAM" id="Coils"/>
    </source>
</evidence>
<dbReference type="InterPro" id="IPR008984">
    <property type="entry name" value="SMAD_FHA_dom_sf"/>
</dbReference>
<evidence type="ECO:0000259" key="8">
    <source>
        <dbReference type="PROSITE" id="PS50067"/>
    </source>
</evidence>
<evidence type="ECO:0000256" key="5">
    <source>
        <dbReference type="PROSITE-ProRule" id="PRU00283"/>
    </source>
</evidence>
<dbReference type="InterPro" id="IPR001752">
    <property type="entry name" value="Kinesin_motor_dom"/>
</dbReference>
<keyword evidence="1 5" id="KW-0547">Nucleotide-binding</keyword>
<dbReference type="InterPro" id="IPR036961">
    <property type="entry name" value="Kinesin_motor_dom_sf"/>
</dbReference>
<dbReference type="Gene3D" id="2.60.200.20">
    <property type="match status" value="1"/>
</dbReference>
<feature type="domain" description="Kinesin motor" evidence="8">
    <location>
        <begin position="59"/>
        <end position="372"/>
    </location>
</feature>
<reference evidence="9 10" key="1">
    <citation type="journal article" date="2023" name="Nucleic Acids Res.">
        <title>The hologenome of Daphnia magna reveals possible DNA methylation and microbiome-mediated evolution of the host genome.</title>
        <authorList>
            <person name="Chaturvedi A."/>
            <person name="Li X."/>
            <person name="Dhandapani V."/>
            <person name="Marshall H."/>
            <person name="Kissane S."/>
            <person name="Cuenca-Cambronero M."/>
            <person name="Asole G."/>
            <person name="Calvet F."/>
            <person name="Ruiz-Romero M."/>
            <person name="Marangio P."/>
            <person name="Guigo R."/>
            <person name="Rago D."/>
            <person name="Mirbahai L."/>
            <person name="Eastwood N."/>
            <person name="Colbourne J.K."/>
            <person name="Zhou J."/>
            <person name="Mallon E."/>
            <person name="Orsini L."/>
        </authorList>
    </citation>
    <scope>NUCLEOTIDE SEQUENCE [LARGE SCALE GENOMIC DNA]</scope>
    <source>
        <strain evidence="9">LRV0_1</strain>
    </source>
</reference>
<sequence length="1181" mass="132478">MKKSAEAKLPAKHNSQTLKKPMTSKLQQTKQKASSLTADALNVLQKEKKKKVQTSSTNSIIVAVRVRPITPKEESEKQKPAIFVEGKNISVLTSIGETHSFSCDNCFISDSLTAQNEKHHQQEQVYDSLAKPLLSQAFKGFNTCMFAYGQTGTGKSYSMMGKIGNKNGLDQASGIIPRFCFDLFLRIEELARTPTAERLSIETEGPYVVNLTKCSVTSFEEVQRWLSVGNQRRIVASTSDNKRSSRSHVILTITLAQSFQEQVAGKLEMVRKQSRVNFIDLAGSERMASLSVGVRRQESLAINLSLFTLGKVITALAEKKFAPYRESVLTWLLKESLGGNSKTVMLATVSPNAAHIEATLSTLRYSCLASKIVNAPRICETPKACSNNPSLAETAVATSHVEDSPSRIKELEITVRHLNDLLAEVENKKDSEWKEKIAQAELKRIEAEQALCNHGLSSYIDPQQPYLVNINRDPLLSETMFFPLNPGKNVVGPMVCSNHPPSIQLNGLTIEENHCCIEYGDDLRIFASAETYVNGQRVGTEKVVLCHGDRIVIGGTHHFHLHNPKDSQFHEKRSNEIPDFETSYQELRDVQDKVLQVAVEEAQQKARKQMISEISELRSQASLEISFRQQTNEDKTENCNLASQECQFNVTPSVSANWQKLELLLRESQRKLEQPPNNPLQESSFIVQSMLNEANSICRRFHQPYRFTREEAITEDLQSAICVKDQNLQHIMYWSFDKMKQRLKALREAVHDSKTFPADIFFDGGDIWQREDDASVFFAPATRAKLEKLLKSVNFNDSNISLLDESKFSHRSPRRSSLLPRSLTINERSAIPCQELIHNFAVSENLMSAFCFTASCLQSQLDHPDRTSSFAITLTANTLSLLSVFPGLVDFMLSTREVPASLRMIWTQSCKELKQKLQKSVEFVLQGISLDSAGLFNQWIDLAKDALRAILTTYCELAVVGFMELPCLPLMSRTTAVSSFFSALSKVHESLIVLAEGVQMQIEQLPNKNSPLANPSLADNGCHMTNACYSSIHHVICLLEDLRPIAYTDFSDSDEIELEALFLKHHQLVDLLFCMGKTIDQLFLHLELDVTSQVKICAAALKTQAFDYANRMGASDNPFLSDLSFAVLTIHRLVAEKRRMVDLQKGRNIYYSPVPPQMLVTPTCKPNVDDSDTNDLVTRNV</sequence>
<proteinExistence type="inferred from homology"/>
<keyword evidence="10" id="KW-1185">Reference proteome</keyword>
<evidence type="ECO:0000313" key="9">
    <source>
        <dbReference type="EMBL" id="KAK4014897.1"/>
    </source>
</evidence>
<keyword evidence="3 6" id="KW-0175">Coiled coil</keyword>
<dbReference type="PANTHER" id="PTHR47117">
    <property type="entry name" value="STAR-RELATED LIPID TRANSFER PROTEIN 9"/>
    <property type="match status" value="1"/>
</dbReference>
<dbReference type="Proteomes" id="UP001234178">
    <property type="component" value="Unassembled WGS sequence"/>
</dbReference>
<dbReference type="Pfam" id="PF00225">
    <property type="entry name" value="Kinesin"/>
    <property type="match status" value="2"/>
</dbReference>